<evidence type="ECO:0000313" key="1">
    <source>
        <dbReference type="EMBL" id="TNN65673.1"/>
    </source>
</evidence>
<organism evidence="1 2">
    <name type="scientific">Liparis tanakae</name>
    <name type="common">Tanaka's snailfish</name>
    <dbReference type="NCBI Taxonomy" id="230148"/>
    <lineage>
        <taxon>Eukaryota</taxon>
        <taxon>Metazoa</taxon>
        <taxon>Chordata</taxon>
        <taxon>Craniata</taxon>
        <taxon>Vertebrata</taxon>
        <taxon>Euteleostomi</taxon>
        <taxon>Actinopterygii</taxon>
        <taxon>Neopterygii</taxon>
        <taxon>Teleostei</taxon>
        <taxon>Neoteleostei</taxon>
        <taxon>Acanthomorphata</taxon>
        <taxon>Eupercaria</taxon>
        <taxon>Perciformes</taxon>
        <taxon>Cottioidei</taxon>
        <taxon>Cottales</taxon>
        <taxon>Liparidae</taxon>
        <taxon>Liparis</taxon>
    </lineage>
</organism>
<accession>A0A4Z2HL19</accession>
<gene>
    <name evidence="1" type="ORF">EYF80_024077</name>
</gene>
<dbReference type="EMBL" id="SRLO01000231">
    <property type="protein sequence ID" value="TNN65673.1"/>
    <property type="molecule type" value="Genomic_DNA"/>
</dbReference>
<comment type="caution">
    <text evidence="1">The sequence shown here is derived from an EMBL/GenBank/DDBJ whole genome shotgun (WGS) entry which is preliminary data.</text>
</comment>
<reference evidence="1 2" key="1">
    <citation type="submission" date="2019-03" db="EMBL/GenBank/DDBJ databases">
        <title>First draft genome of Liparis tanakae, snailfish: a comprehensive survey of snailfish specific genes.</title>
        <authorList>
            <person name="Kim W."/>
            <person name="Song I."/>
            <person name="Jeong J.-H."/>
            <person name="Kim D."/>
            <person name="Kim S."/>
            <person name="Ryu S."/>
            <person name="Song J.Y."/>
            <person name="Lee S.K."/>
        </authorList>
    </citation>
    <scope>NUCLEOTIDE SEQUENCE [LARGE SCALE GENOMIC DNA]</scope>
    <source>
        <tissue evidence="1">Muscle</tissue>
    </source>
</reference>
<name>A0A4Z2HL19_9TELE</name>
<evidence type="ECO:0000313" key="2">
    <source>
        <dbReference type="Proteomes" id="UP000314294"/>
    </source>
</evidence>
<dbReference type="Proteomes" id="UP000314294">
    <property type="component" value="Unassembled WGS sequence"/>
</dbReference>
<keyword evidence="2" id="KW-1185">Reference proteome</keyword>
<dbReference type="AlphaFoldDB" id="A0A4Z2HL19"/>
<sequence>MLVFPTPNSPMTRTLNKYSLHSNTEPPAMMCDSDADTTSGNFGQLLRSRSSPCKRSVAQPFKASRGPEGALGISLVVLLHQVVQRLSATRFSGGMGFCGEVAGDVVKALRTFLSGLAMIMYIFGVNMHPSATVTLRLTEKDVVMIL</sequence>
<protein>
    <submittedName>
        <fullName evidence="1">Uncharacterized protein</fullName>
    </submittedName>
</protein>
<proteinExistence type="predicted"/>